<keyword evidence="3" id="KW-1185">Reference proteome</keyword>
<feature type="region of interest" description="Disordered" evidence="1">
    <location>
        <begin position="60"/>
        <end position="80"/>
    </location>
</feature>
<sequence>MWRSDKEKLLGELVPHGGANTRRGALKQTACPQRYEPHCSVVLPSFGIVQASRWFLVAGGASAQKSQQSRSPPPGLSPDLKKERAILIAAGRAAEPVNTLSSSLCKWRRTTRPPRDSTVAAFRHPRRPGGPHRQLAQTG</sequence>
<dbReference type="Proteomes" id="UP000719412">
    <property type="component" value="Unassembled WGS sequence"/>
</dbReference>
<accession>A0A8J6HEE4</accession>
<reference evidence="2" key="1">
    <citation type="journal article" date="2020" name="J Insects Food Feed">
        <title>The yellow mealworm (Tenebrio molitor) genome: a resource for the emerging insects as food and feed industry.</title>
        <authorList>
            <person name="Eriksson T."/>
            <person name="Andere A."/>
            <person name="Kelstrup H."/>
            <person name="Emery V."/>
            <person name="Picard C."/>
        </authorList>
    </citation>
    <scope>NUCLEOTIDE SEQUENCE</scope>
    <source>
        <strain evidence="2">Stoneville</strain>
        <tissue evidence="2">Whole head</tissue>
    </source>
</reference>
<evidence type="ECO:0000313" key="2">
    <source>
        <dbReference type="EMBL" id="KAH0812651.1"/>
    </source>
</evidence>
<organism evidence="2 3">
    <name type="scientific">Tenebrio molitor</name>
    <name type="common">Yellow mealworm beetle</name>
    <dbReference type="NCBI Taxonomy" id="7067"/>
    <lineage>
        <taxon>Eukaryota</taxon>
        <taxon>Metazoa</taxon>
        <taxon>Ecdysozoa</taxon>
        <taxon>Arthropoda</taxon>
        <taxon>Hexapoda</taxon>
        <taxon>Insecta</taxon>
        <taxon>Pterygota</taxon>
        <taxon>Neoptera</taxon>
        <taxon>Endopterygota</taxon>
        <taxon>Coleoptera</taxon>
        <taxon>Polyphaga</taxon>
        <taxon>Cucujiformia</taxon>
        <taxon>Tenebrionidae</taxon>
        <taxon>Tenebrio</taxon>
    </lineage>
</organism>
<evidence type="ECO:0000313" key="3">
    <source>
        <dbReference type="Proteomes" id="UP000719412"/>
    </source>
</evidence>
<comment type="caution">
    <text evidence="2">The sequence shown here is derived from an EMBL/GenBank/DDBJ whole genome shotgun (WGS) entry which is preliminary data.</text>
</comment>
<dbReference type="EMBL" id="JABDTM020025885">
    <property type="protein sequence ID" value="KAH0812651.1"/>
    <property type="molecule type" value="Genomic_DNA"/>
</dbReference>
<feature type="region of interest" description="Disordered" evidence="1">
    <location>
        <begin position="106"/>
        <end position="139"/>
    </location>
</feature>
<reference evidence="2" key="2">
    <citation type="submission" date="2021-08" db="EMBL/GenBank/DDBJ databases">
        <authorList>
            <person name="Eriksson T."/>
        </authorList>
    </citation>
    <scope>NUCLEOTIDE SEQUENCE</scope>
    <source>
        <strain evidence="2">Stoneville</strain>
        <tissue evidence="2">Whole head</tissue>
    </source>
</reference>
<evidence type="ECO:0000256" key="1">
    <source>
        <dbReference type="SAM" id="MobiDB-lite"/>
    </source>
</evidence>
<protein>
    <submittedName>
        <fullName evidence="2">Uncharacterized protein</fullName>
    </submittedName>
</protein>
<dbReference type="AlphaFoldDB" id="A0A8J6HEE4"/>
<gene>
    <name evidence="2" type="ORF">GEV33_010140</name>
</gene>
<proteinExistence type="predicted"/>
<name>A0A8J6HEE4_TENMO</name>